<evidence type="ECO:0000313" key="2">
    <source>
        <dbReference type="EMBL" id="KAF5251406.1"/>
    </source>
</evidence>
<name>A0A8H5E998_9HYPO</name>
<evidence type="ECO:0000256" key="1">
    <source>
        <dbReference type="SAM" id="MobiDB-lite"/>
    </source>
</evidence>
<sequence>MRGNGSFNGGGIHTTGQHRTGWDRKGDSTYAHGRHLEDWIREVKVKLRRYGRKMLKAPNVEQRLKSTGAEQVHPYRYEIHTSIAPQHPVKPDRLPAQGTTSGPSTSLAVALASIGAHSFVSSRDIKAKLEKY</sequence>
<evidence type="ECO:0000313" key="3">
    <source>
        <dbReference type="Proteomes" id="UP000573603"/>
    </source>
</evidence>
<feature type="region of interest" description="Disordered" evidence="1">
    <location>
        <begin position="82"/>
        <end position="102"/>
    </location>
</feature>
<dbReference type="AlphaFoldDB" id="A0A8H5E998"/>
<feature type="compositionally biased region" description="Gly residues" evidence="1">
    <location>
        <begin position="1"/>
        <end position="13"/>
    </location>
</feature>
<comment type="caution">
    <text evidence="2">The sequence shown here is derived from an EMBL/GenBank/DDBJ whole genome shotgun (WGS) entry which is preliminary data.</text>
</comment>
<reference evidence="2 3" key="1">
    <citation type="journal article" date="2020" name="BMC Genomics">
        <title>Correction to: Identification and distribution of gene clusters required for synthesis of sphingolipid metabolism inhibitors in diverse species of the filamentous fungus Fusarium.</title>
        <authorList>
            <person name="Kim H.S."/>
            <person name="Lohmar J.M."/>
            <person name="Busman M."/>
            <person name="Brown D.W."/>
            <person name="Naumann T.A."/>
            <person name="Divon H.H."/>
            <person name="Lysoe E."/>
            <person name="Uhlig S."/>
            <person name="Proctor R.H."/>
        </authorList>
    </citation>
    <scope>NUCLEOTIDE SEQUENCE [LARGE SCALE GENOMIC DNA]</scope>
    <source>
        <strain evidence="2 3">NRRL 25214</strain>
    </source>
</reference>
<feature type="region of interest" description="Disordered" evidence="1">
    <location>
        <begin position="1"/>
        <end position="26"/>
    </location>
</feature>
<proteinExistence type="predicted"/>
<gene>
    <name evidence="2" type="ORF">FANTH_3512</name>
</gene>
<dbReference type="Proteomes" id="UP000573603">
    <property type="component" value="Unassembled WGS sequence"/>
</dbReference>
<accession>A0A8H5E998</accession>
<organism evidence="2 3">
    <name type="scientific">Fusarium anthophilum</name>
    <dbReference type="NCBI Taxonomy" id="48485"/>
    <lineage>
        <taxon>Eukaryota</taxon>
        <taxon>Fungi</taxon>
        <taxon>Dikarya</taxon>
        <taxon>Ascomycota</taxon>
        <taxon>Pezizomycotina</taxon>
        <taxon>Sordariomycetes</taxon>
        <taxon>Hypocreomycetidae</taxon>
        <taxon>Hypocreales</taxon>
        <taxon>Nectriaceae</taxon>
        <taxon>Fusarium</taxon>
        <taxon>Fusarium fujikuroi species complex</taxon>
    </lineage>
</organism>
<keyword evidence="3" id="KW-1185">Reference proteome</keyword>
<protein>
    <submittedName>
        <fullName evidence="2">Uncharacterized protein</fullName>
    </submittedName>
</protein>
<dbReference type="EMBL" id="JABEVY010000069">
    <property type="protein sequence ID" value="KAF5251406.1"/>
    <property type="molecule type" value="Genomic_DNA"/>
</dbReference>